<dbReference type="PANTHER" id="PTHR30461">
    <property type="entry name" value="DNA-INVERTASE FROM LAMBDOID PROPHAGE"/>
    <property type="match status" value="1"/>
</dbReference>
<dbReference type="Pfam" id="PF07508">
    <property type="entry name" value="Recombinase"/>
    <property type="match status" value="1"/>
</dbReference>
<dbReference type="Gene3D" id="3.90.1750.20">
    <property type="entry name" value="Putative Large Serine Recombinase, Chain B, Domain 2"/>
    <property type="match status" value="1"/>
</dbReference>
<organism evidence="3 4">
    <name type="scientific">Erythrobacter fulvus</name>
    <dbReference type="NCBI Taxonomy" id="2987523"/>
    <lineage>
        <taxon>Bacteria</taxon>
        <taxon>Pseudomonadati</taxon>
        <taxon>Pseudomonadota</taxon>
        <taxon>Alphaproteobacteria</taxon>
        <taxon>Sphingomonadales</taxon>
        <taxon>Erythrobacteraceae</taxon>
        <taxon>Erythrobacter/Porphyrobacter group</taxon>
        <taxon>Erythrobacter</taxon>
    </lineage>
</organism>
<dbReference type="InterPro" id="IPR011109">
    <property type="entry name" value="DNA_bind_recombinase_dom"/>
</dbReference>
<accession>A0ABT5JR05</accession>
<dbReference type="PROSITE" id="PS51737">
    <property type="entry name" value="RECOMBINASE_DNA_BIND"/>
    <property type="match status" value="1"/>
</dbReference>
<protein>
    <submittedName>
        <fullName evidence="3">Recombinase family protein</fullName>
    </submittedName>
</protein>
<dbReference type="CDD" id="cd03768">
    <property type="entry name" value="SR_ResInv"/>
    <property type="match status" value="1"/>
</dbReference>
<dbReference type="Proteomes" id="UP001216558">
    <property type="component" value="Unassembled WGS sequence"/>
</dbReference>
<evidence type="ECO:0000259" key="2">
    <source>
        <dbReference type="PROSITE" id="PS51737"/>
    </source>
</evidence>
<sequence>MPTTIRRCAIYTRKSSEDGLDQSFNSLHAQREACAAYILSQASEGWEALPEHYDDGGFSGGNTERPGLKALLADIAADRIDIVVVYKIDRLTRSLADFARIVEVFEKHDCSFVSVTQSFNTTGSMGKLMLNVLLSFAQFEREVTGERIRDKIAASKAKGMWMGGVPPLGYDPPTDGSRTLKAAEAEAERVRHIFARYLELGSVHALQRDLEQRGIHSKLYVTAKGRTMGGQPFSRGALFHLLRNRVYRGQIVHKGTVHEGEHAAIVDAELFDRVQTRLDAQVRRHQTRAKNRSVRAPLTGKLFDAVGYSMSPTTSRGKSGRTYRYYVSAPLQQGGRPVGSNSIQRLSAPEIERVVSEAVRRWVPKIEDPFAIVRSIHLSERGLQVALDAEQGRSLAARLGDGEVILDRTTDSITVSLPILFAPRGSRTLVLAANSRPRQPDPVLISALRKAHAMLRTKRGLPMIDSAPRSPYDRAILRLAFLAPDIQRAILEGRQPTHLNLEWFKGIDVPLAWSKQREMLGFGPRRTFCSGEQIT</sequence>
<comment type="caution">
    <text evidence="3">The sequence shown here is derived from an EMBL/GenBank/DDBJ whole genome shotgun (WGS) entry which is preliminary data.</text>
</comment>
<evidence type="ECO:0000259" key="1">
    <source>
        <dbReference type="PROSITE" id="PS51736"/>
    </source>
</evidence>
<reference evidence="3 4" key="1">
    <citation type="submission" date="2022-10" db="EMBL/GenBank/DDBJ databases">
        <title>Erythrobacter sp. sf7 Genome sequencing.</title>
        <authorList>
            <person name="Park S."/>
        </authorList>
    </citation>
    <scope>NUCLEOTIDE SEQUENCE [LARGE SCALE GENOMIC DNA]</scope>
    <source>
        <strain evidence="4">sf7</strain>
    </source>
</reference>
<dbReference type="SUPFAM" id="SSF53041">
    <property type="entry name" value="Resolvase-like"/>
    <property type="match status" value="1"/>
</dbReference>
<dbReference type="InterPro" id="IPR050639">
    <property type="entry name" value="SSR_resolvase"/>
</dbReference>
<dbReference type="PROSITE" id="PS51736">
    <property type="entry name" value="RECOMBINASES_3"/>
    <property type="match status" value="1"/>
</dbReference>
<keyword evidence="4" id="KW-1185">Reference proteome</keyword>
<dbReference type="InterPro" id="IPR036162">
    <property type="entry name" value="Resolvase-like_N_sf"/>
</dbReference>
<dbReference type="Pfam" id="PF00239">
    <property type="entry name" value="Resolvase"/>
    <property type="match status" value="1"/>
</dbReference>
<dbReference type="SMART" id="SM00857">
    <property type="entry name" value="Resolvase"/>
    <property type="match status" value="1"/>
</dbReference>
<evidence type="ECO:0000313" key="3">
    <source>
        <dbReference type="EMBL" id="MDC8755192.1"/>
    </source>
</evidence>
<dbReference type="InterPro" id="IPR038109">
    <property type="entry name" value="DNA_bind_recomb_sf"/>
</dbReference>
<dbReference type="PANTHER" id="PTHR30461:SF23">
    <property type="entry name" value="DNA RECOMBINASE-RELATED"/>
    <property type="match status" value="1"/>
</dbReference>
<feature type="domain" description="Resolvase/invertase-type recombinase catalytic" evidence="1">
    <location>
        <begin position="7"/>
        <end position="159"/>
    </location>
</feature>
<name>A0ABT5JR05_9SPHN</name>
<gene>
    <name evidence="3" type="ORF">OIK40_11135</name>
</gene>
<dbReference type="EMBL" id="JAQQXQ010000008">
    <property type="protein sequence ID" value="MDC8755192.1"/>
    <property type="molecule type" value="Genomic_DNA"/>
</dbReference>
<dbReference type="RefSeq" id="WP_273678404.1">
    <property type="nucleotide sequence ID" value="NZ_JAQQXQ010000008.1"/>
</dbReference>
<feature type="domain" description="Recombinase" evidence="2">
    <location>
        <begin position="167"/>
        <end position="284"/>
    </location>
</feature>
<proteinExistence type="predicted"/>
<dbReference type="InterPro" id="IPR006119">
    <property type="entry name" value="Resolv_N"/>
</dbReference>
<evidence type="ECO:0000313" key="4">
    <source>
        <dbReference type="Proteomes" id="UP001216558"/>
    </source>
</evidence>
<dbReference type="Gene3D" id="3.40.50.1390">
    <property type="entry name" value="Resolvase, N-terminal catalytic domain"/>
    <property type="match status" value="1"/>
</dbReference>